<dbReference type="SMART" id="SM01283">
    <property type="entry name" value="Costars"/>
    <property type="match status" value="1"/>
</dbReference>
<dbReference type="eggNOG" id="KOG3376">
    <property type="taxonomic scope" value="Eukaryota"/>
</dbReference>
<evidence type="ECO:0000256" key="1">
    <source>
        <dbReference type="ARBA" id="ARBA00006126"/>
    </source>
</evidence>
<evidence type="ECO:0000313" key="4">
    <source>
        <dbReference type="Proteomes" id="UP000000759"/>
    </source>
</evidence>
<keyword evidence="4" id="KW-1185">Reference proteome</keyword>
<dbReference type="RefSeq" id="XP_002179660.1">
    <property type="nucleotide sequence ID" value="XM_002179624.1"/>
</dbReference>
<dbReference type="InParanoid" id="B7FY17"/>
<dbReference type="GO" id="GO:0032970">
    <property type="term" value="P:regulation of actin filament-based process"/>
    <property type="evidence" value="ECO:0007669"/>
    <property type="project" value="TreeGrafter"/>
</dbReference>
<proteinExistence type="inferred from homology"/>
<dbReference type="AlphaFoldDB" id="B7FY17"/>
<dbReference type="InterPro" id="IPR044302">
    <property type="entry name" value="Costars"/>
</dbReference>
<reference evidence="4" key="2">
    <citation type="submission" date="2008-08" db="EMBL/GenBank/DDBJ databases">
        <authorList>
            <consortium name="Diatom Consortium"/>
            <person name="Grigoriev I."/>
            <person name="Grimwood J."/>
            <person name="Kuo A."/>
            <person name="Otillar R.P."/>
            <person name="Salamov A."/>
            <person name="Detter J.C."/>
            <person name="Lindquist E."/>
            <person name="Shapiro H."/>
            <person name="Lucas S."/>
            <person name="Glavina del Rio T."/>
            <person name="Pitluck S."/>
            <person name="Rokhsar D."/>
            <person name="Bowler C."/>
        </authorList>
    </citation>
    <scope>GENOME REANNOTATION</scope>
    <source>
        <strain evidence="4">CCAP 1055/1</strain>
    </source>
</reference>
<dbReference type="PANTHER" id="PTHR46334">
    <property type="entry name" value="COSTARS FAMILY PROTEIN ABRACL"/>
    <property type="match status" value="1"/>
</dbReference>
<dbReference type="PANTHER" id="PTHR46334:SF1">
    <property type="entry name" value="COSTARS FAMILY PROTEIN ABRACL"/>
    <property type="match status" value="1"/>
</dbReference>
<dbReference type="Gene3D" id="1.10.10.1540">
    <property type="entry name" value="Costar domain"/>
    <property type="match status" value="1"/>
</dbReference>
<sequence length="98" mass="11035">MTAMNGSEMKVSEHEKRVDEEVKQLLLDIRRIGNVPGSPQVKFGELFDDDNVQQFYEALVGTLKSAKRRGVIDFKGQMLLKGMHDSVIISITEQGQKV</sequence>
<dbReference type="Pfam" id="PF14705">
    <property type="entry name" value="Costars"/>
    <property type="match status" value="1"/>
</dbReference>
<accession>B7FY17</accession>
<dbReference type="InterPro" id="IPR038095">
    <property type="entry name" value="Costars_sf"/>
</dbReference>
<evidence type="ECO:0000313" key="3">
    <source>
        <dbReference type="EMBL" id="EEC48646.1"/>
    </source>
</evidence>
<dbReference type="PaxDb" id="2850-Phatr27135"/>
<protein>
    <recommendedName>
        <fullName evidence="2">Costars domain-containing protein</fullName>
    </recommendedName>
</protein>
<feature type="domain" description="Costars" evidence="2">
    <location>
        <begin position="16"/>
        <end position="92"/>
    </location>
</feature>
<gene>
    <name evidence="3" type="ORF">PHATRDRAFT_27135</name>
</gene>
<dbReference type="KEGG" id="pti:PHATRDRAFT_27135"/>
<organism evidence="3 4">
    <name type="scientific">Phaeodactylum tricornutum (strain CCAP 1055/1)</name>
    <dbReference type="NCBI Taxonomy" id="556484"/>
    <lineage>
        <taxon>Eukaryota</taxon>
        <taxon>Sar</taxon>
        <taxon>Stramenopiles</taxon>
        <taxon>Ochrophyta</taxon>
        <taxon>Bacillariophyta</taxon>
        <taxon>Bacillariophyceae</taxon>
        <taxon>Bacillariophycidae</taxon>
        <taxon>Naviculales</taxon>
        <taxon>Phaeodactylaceae</taxon>
        <taxon>Phaeodactylum</taxon>
    </lineage>
</organism>
<dbReference type="EMBL" id="CM000610">
    <property type="protein sequence ID" value="EEC48646.1"/>
    <property type="molecule type" value="Genomic_DNA"/>
</dbReference>
<dbReference type="Proteomes" id="UP000000759">
    <property type="component" value="Chromosome 7"/>
</dbReference>
<dbReference type="OrthoDB" id="9871914at2759"/>
<dbReference type="InterPro" id="IPR027817">
    <property type="entry name" value="Costars_dom"/>
</dbReference>
<reference evidence="3 4" key="1">
    <citation type="journal article" date="2008" name="Nature">
        <title>The Phaeodactylum genome reveals the evolutionary history of diatom genomes.</title>
        <authorList>
            <person name="Bowler C."/>
            <person name="Allen A.E."/>
            <person name="Badger J.H."/>
            <person name="Grimwood J."/>
            <person name="Jabbari K."/>
            <person name="Kuo A."/>
            <person name="Maheswari U."/>
            <person name="Martens C."/>
            <person name="Maumus F."/>
            <person name="Otillar R.P."/>
            <person name="Rayko E."/>
            <person name="Salamov A."/>
            <person name="Vandepoele K."/>
            <person name="Beszteri B."/>
            <person name="Gruber A."/>
            <person name="Heijde M."/>
            <person name="Katinka M."/>
            <person name="Mock T."/>
            <person name="Valentin K."/>
            <person name="Verret F."/>
            <person name="Berges J.A."/>
            <person name="Brownlee C."/>
            <person name="Cadoret J.P."/>
            <person name="Chiovitti A."/>
            <person name="Choi C.J."/>
            <person name="Coesel S."/>
            <person name="De Martino A."/>
            <person name="Detter J.C."/>
            <person name="Durkin C."/>
            <person name="Falciatore A."/>
            <person name="Fournet J."/>
            <person name="Haruta M."/>
            <person name="Huysman M.J."/>
            <person name="Jenkins B.D."/>
            <person name="Jiroutova K."/>
            <person name="Jorgensen R.E."/>
            <person name="Joubert Y."/>
            <person name="Kaplan A."/>
            <person name="Kroger N."/>
            <person name="Kroth P.G."/>
            <person name="La Roche J."/>
            <person name="Lindquist E."/>
            <person name="Lommer M."/>
            <person name="Martin-Jezequel V."/>
            <person name="Lopez P.J."/>
            <person name="Lucas S."/>
            <person name="Mangogna M."/>
            <person name="McGinnis K."/>
            <person name="Medlin L.K."/>
            <person name="Montsant A."/>
            <person name="Oudot-Le Secq M.P."/>
            <person name="Napoli C."/>
            <person name="Obornik M."/>
            <person name="Parker M.S."/>
            <person name="Petit J.L."/>
            <person name="Porcel B.M."/>
            <person name="Poulsen N."/>
            <person name="Robison M."/>
            <person name="Rychlewski L."/>
            <person name="Rynearson T.A."/>
            <person name="Schmutz J."/>
            <person name="Shapiro H."/>
            <person name="Siaut M."/>
            <person name="Stanley M."/>
            <person name="Sussman M.R."/>
            <person name="Taylor A.R."/>
            <person name="Vardi A."/>
            <person name="von Dassow P."/>
            <person name="Vyverman W."/>
            <person name="Willis A."/>
            <person name="Wyrwicz L.S."/>
            <person name="Rokhsar D.S."/>
            <person name="Weissenbach J."/>
            <person name="Armbrust E.V."/>
            <person name="Green B.R."/>
            <person name="Van de Peer Y."/>
            <person name="Grigoriev I.V."/>
        </authorList>
    </citation>
    <scope>NUCLEOTIDE SEQUENCE [LARGE SCALE GENOMIC DNA]</scope>
    <source>
        <strain evidence="3 4">CCAP 1055/1</strain>
    </source>
</reference>
<evidence type="ECO:0000259" key="2">
    <source>
        <dbReference type="SMART" id="SM01283"/>
    </source>
</evidence>
<dbReference type="GeneID" id="7200733"/>
<comment type="similarity">
    <text evidence="1">Belongs to the costars family.</text>
</comment>
<name>B7FY17_PHATC</name>